<reference evidence="2" key="1">
    <citation type="submission" date="2014-12" db="EMBL/GenBank/DDBJ databases">
        <title>Insight into the proteome of Arion vulgaris.</title>
        <authorList>
            <person name="Aradska J."/>
            <person name="Bulat T."/>
            <person name="Smidak R."/>
            <person name="Sarate P."/>
            <person name="Gangsoo J."/>
            <person name="Sialana F."/>
            <person name="Bilban M."/>
            <person name="Lubec G."/>
        </authorList>
    </citation>
    <scope>NUCLEOTIDE SEQUENCE</scope>
    <source>
        <tissue evidence="2">Skin</tissue>
    </source>
</reference>
<evidence type="ECO:0000256" key="1">
    <source>
        <dbReference type="SAM" id="MobiDB-lite"/>
    </source>
</evidence>
<feature type="non-terminal residue" evidence="2">
    <location>
        <position position="1"/>
    </location>
</feature>
<name>A0A0B6ZIK4_9EUPU</name>
<sequence length="106" mass="11458">LDKEIMAKKGPLPPLGPLPPHGPLPPQGPPHGPQNPNTQILTLQNRLPSPQNMNQFPVGHLGQAMHPQKQQNQTPPAYQPKHQLPPRQPIPAIVNPNSSTNQTVSG</sequence>
<organism evidence="2">
    <name type="scientific">Arion vulgaris</name>
    <dbReference type="NCBI Taxonomy" id="1028688"/>
    <lineage>
        <taxon>Eukaryota</taxon>
        <taxon>Metazoa</taxon>
        <taxon>Spiralia</taxon>
        <taxon>Lophotrochozoa</taxon>
        <taxon>Mollusca</taxon>
        <taxon>Gastropoda</taxon>
        <taxon>Heterobranchia</taxon>
        <taxon>Euthyneura</taxon>
        <taxon>Panpulmonata</taxon>
        <taxon>Eupulmonata</taxon>
        <taxon>Stylommatophora</taxon>
        <taxon>Helicina</taxon>
        <taxon>Arionoidea</taxon>
        <taxon>Arionidae</taxon>
        <taxon>Arion</taxon>
    </lineage>
</organism>
<gene>
    <name evidence="2" type="primary">ORF63637</name>
</gene>
<feature type="compositionally biased region" description="Pro residues" evidence="1">
    <location>
        <begin position="11"/>
        <end position="33"/>
    </location>
</feature>
<feature type="non-terminal residue" evidence="2">
    <location>
        <position position="106"/>
    </location>
</feature>
<accession>A0A0B6ZIK4</accession>
<feature type="compositionally biased region" description="Polar residues" evidence="1">
    <location>
        <begin position="95"/>
        <end position="106"/>
    </location>
</feature>
<protein>
    <submittedName>
        <fullName evidence="2">Uncharacterized protein</fullName>
    </submittedName>
</protein>
<dbReference type="EMBL" id="HACG01020846">
    <property type="protein sequence ID" value="CEK67711.1"/>
    <property type="molecule type" value="Transcribed_RNA"/>
</dbReference>
<feature type="compositionally biased region" description="Polar residues" evidence="1">
    <location>
        <begin position="38"/>
        <end position="55"/>
    </location>
</feature>
<proteinExistence type="predicted"/>
<dbReference type="AlphaFoldDB" id="A0A0B6ZIK4"/>
<feature type="region of interest" description="Disordered" evidence="1">
    <location>
        <begin position="1"/>
        <end position="106"/>
    </location>
</feature>
<evidence type="ECO:0000313" key="2">
    <source>
        <dbReference type="EMBL" id="CEK67711.1"/>
    </source>
</evidence>